<dbReference type="PANTHER" id="PTHR11941">
    <property type="entry name" value="ENOYL-COA HYDRATASE-RELATED"/>
    <property type="match status" value="1"/>
</dbReference>
<protein>
    <submittedName>
        <fullName evidence="4">Enoyl-CoA hydratase-related protein</fullName>
    </submittedName>
</protein>
<dbReference type="InterPro" id="IPR014748">
    <property type="entry name" value="Enoyl-CoA_hydra_C"/>
</dbReference>
<dbReference type="InterPro" id="IPR029045">
    <property type="entry name" value="ClpP/crotonase-like_dom_sf"/>
</dbReference>
<dbReference type="CDD" id="cd06558">
    <property type="entry name" value="crotonase-like"/>
    <property type="match status" value="1"/>
</dbReference>
<dbReference type="RefSeq" id="WP_344990761.1">
    <property type="nucleotide sequence ID" value="NZ_BAABFR010000006.1"/>
</dbReference>
<dbReference type="SUPFAM" id="SSF52096">
    <property type="entry name" value="ClpP/crotonase"/>
    <property type="match status" value="1"/>
</dbReference>
<keyword evidence="3" id="KW-0456">Lyase</keyword>
<dbReference type="Proteomes" id="UP001500635">
    <property type="component" value="Unassembled WGS sequence"/>
</dbReference>
<evidence type="ECO:0000256" key="1">
    <source>
        <dbReference type="ARBA" id="ARBA00005254"/>
    </source>
</evidence>
<comment type="similarity">
    <text evidence="1">Belongs to the enoyl-CoA hydratase/isomerase family.</text>
</comment>
<dbReference type="PANTHER" id="PTHR11941:SF169">
    <property type="entry name" value="(7AS)-7A-METHYL-1,5-DIOXO-2,3,5,6,7,7A-HEXAHYDRO-1H-INDENE-CARBOXYL-COA HYDROLASE"/>
    <property type="match status" value="1"/>
</dbReference>
<accession>A0ABP8J5G4</accession>
<dbReference type="Pfam" id="PF00378">
    <property type="entry name" value="ECH_1"/>
    <property type="match status" value="1"/>
</dbReference>
<gene>
    <name evidence="4" type="ORF">GCM10023147_06500</name>
</gene>
<evidence type="ECO:0000313" key="5">
    <source>
        <dbReference type="Proteomes" id="UP001500635"/>
    </source>
</evidence>
<evidence type="ECO:0000256" key="3">
    <source>
        <dbReference type="ARBA" id="ARBA00023239"/>
    </source>
</evidence>
<proteinExistence type="inferred from homology"/>
<dbReference type="Gene3D" id="1.10.12.10">
    <property type="entry name" value="Lyase 2-enoyl-coa Hydratase, Chain A, domain 2"/>
    <property type="match status" value="1"/>
</dbReference>
<organism evidence="4 5">
    <name type="scientific">Tsukamurella soli</name>
    <dbReference type="NCBI Taxonomy" id="644556"/>
    <lineage>
        <taxon>Bacteria</taxon>
        <taxon>Bacillati</taxon>
        <taxon>Actinomycetota</taxon>
        <taxon>Actinomycetes</taxon>
        <taxon>Mycobacteriales</taxon>
        <taxon>Tsukamurellaceae</taxon>
        <taxon>Tsukamurella</taxon>
    </lineage>
</organism>
<name>A0ABP8J5G4_9ACTN</name>
<keyword evidence="5" id="KW-1185">Reference proteome</keyword>
<keyword evidence="2" id="KW-0443">Lipid metabolism</keyword>
<dbReference type="InterPro" id="IPR001753">
    <property type="entry name" value="Enoyl-CoA_hydra/iso"/>
</dbReference>
<dbReference type="EMBL" id="BAABFR010000006">
    <property type="protein sequence ID" value="GAA4385091.1"/>
    <property type="molecule type" value="Genomic_DNA"/>
</dbReference>
<evidence type="ECO:0000256" key="2">
    <source>
        <dbReference type="ARBA" id="ARBA00023098"/>
    </source>
</evidence>
<comment type="caution">
    <text evidence="4">The sequence shown here is derived from an EMBL/GenBank/DDBJ whole genome shotgun (WGS) entry which is preliminary data.</text>
</comment>
<sequence>MNEFVTLETSDEHPGVGTIRLARPPMNALNRQLQSELVEVSREANSRADIKAVIVYGGEKVFAAGADIKEMQGMSYADMSGAAQELQYGIAAPALIQKPTVAAITGYALGGGLELALACDRRIAGDNVKVGTPEVLLGVIPGGGGTQRLARLVGPAKAKDIVFTGRFVGAEEALSIGLVDEVVAPDQVYYAALTWAKKFTGGASQAIRAAKLAIDQGLEVDLENGLAIERHLFAGLFATDDRVIGMTSFIENGPGKAKFTGR</sequence>
<evidence type="ECO:0000313" key="4">
    <source>
        <dbReference type="EMBL" id="GAA4385091.1"/>
    </source>
</evidence>
<dbReference type="Gene3D" id="3.90.226.10">
    <property type="entry name" value="2-enoyl-CoA Hydratase, Chain A, domain 1"/>
    <property type="match status" value="1"/>
</dbReference>
<reference evidence="5" key="1">
    <citation type="journal article" date="2019" name="Int. J. Syst. Evol. Microbiol.">
        <title>The Global Catalogue of Microorganisms (GCM) 10K type strain sequencing project: providing services to taxonomists for standard genome sequencing and annotation.</title>
        <authorList>
            <consortium name="The Broad Institute Genomics Platform"/>
            <consortium name="The Broad Institute Genome Sequencing Center for Infectious Disease"/>
            <person name="Wu L."/>
            <person name="Ma J."/>
        </authorList>
    </citation>
    <scope>NUCLEOTIDE SEQUENCE [LARGE SCALE GENOMIC DNA]</scope>
    <source>
        <strain evidence="5">JCM 17688</strain>
    </source>
</reference>